<feature type="region of interest" description="Disordered" evidence="9">
    <location>
        <begin position="1000"/>
        <end position="1028"/>
    </location>
</feature>
<feature type="compositionally biased region" description="Acidic residues" evidence="9">
    <location>
        <begin position="912"/>
        <end position="924"/>
    </location>
</feature>
<dbReference type="GO" id="GO:0051225">
    <property type="term" value="P:spindle assembly"/>
    <property type="evidence" value="ECO:0007669"/>
    <property type="project" value="TreeGrafter"/>
</dbReference>
<dbReference type="Pfam" id="PF04130">
    <property type="entry name" value="GCP_C_terminal"/>
    <property type="match status" value="1"/>
</dbReference>
<feature type="compositionally biased region" description="Basic and acidic residues" evidence="9">
    <location>
        <begin position="957"/>
        <end position="966"/>
    </location>
</feature>
<feature type="region of interest" description="Disordered" evidence="9">
    <location>
        <begin position="1040"/>
        <end position="1138"/>
    </location>
</feature>
<evidence type="ECO:0000256" key="1">
    <source>
        <dbReference type="ARBA" id="ARBA00004300"/>
    </source>
</evidence>
<dbReference type="Proteomes" id="UP001497497">
    <property type="component" value="Unassembled WGS sequence"/>
</dbReference>
<evidence type="ECO:0000256" key="7">
    <source>
        <dbReference type="ARBA" id="ARBA00093551"/>
    </source>
</evidence>
<comment type="similarity">
    <text evidence="2">Belongs to the TUBGCP family.</text>
</comment>
<feature type="compositionally biased region" description="Low complexity" evidence="9">
    <location>
        <begin position="265"/>
        <end position="284"/>
    </location>
</feature>
<feature type="compositionally biased region" description="Low complexity" evidence="9">
    <location>
        <begin position="1005"/>
        <end position="1020"/>
    </location>
</feature>
<dbReference type="InterPro" id="IPR045818">
    <property type="entry name" value="GCP6_N"/>
</dbReference>
<feature type="domain" description="Gamma tubulin complex component protein N-terminal" evidence="11">
    <location>
        <begin position="373"/>
        <end position="636"/>
    </location>
</feature>
<comment type="subunit">
    <text evidence="7">Component of the gamma-tubulin ring complex (gTuRC) consisting of TUBGCP2, TUBGCP3, TUBGCP4, TUBGCP5 and TUBGCP6 and gamma-tubulin TUBG1 or TUBG2. TUBGCP2, TUBGCP3, TUBGCP4, TUBGCP5 and TUBGCP6 assemble in a 5:5:2:1:1 stoichiometry; each is associated with a gamma-tubulin, thereby arranging 14 gamma-tubulins in a helical manner. Gamma-tubulin at the first position is blocked by TUBGCP3 at the last position, allowing 13 protafilaments to grow into a microtubule. The gTuRC (via TUBGCP3 and TUBGCP6) interacts with ACTB and MZT1; the interactions form a luminal bridge that stabilizes the initial structure during complex assembly. The gTuRC (via TUBGCP2) interacts with MZT2A/MZT2B and CDK5RAP2 (via CM1 motif); the interactions play a role in gTuRC activation.</text>
</comment>
<dbReference type="GO" id="GO:0043015">
    <property type="term" value="F:gamma-tubulin binding"/>
    <property type="evidence" value="ECO:0007669"/>
    <property type="project" value="InterPro"/>
</dbReference>
<dbReference type="FunFam" id="1.20.120.1900:FF:000004">
    <property type="entry name" value="gamma-tubulin complex component 6 isoform X1"/>
    <property type="match status" value="1"/>
</dbReference>
<dbReference type="InterPro" id="IPR007259">
    <property type="entry name" value="GCP"/>
</dbReference>
<feature type="domain" description="Gamma-tubulin complex component 6 N-terminal" evidence="12">
    <location>
        <begin position="32"/>
        <end position="354"/>
    </location>
</feature>
<name>A0AAV2H4C8_LYMST</name>
<organism evidence="13 14">
    <name type="scientific">Lymnaea stagnalis</name>
    <name type="common">Great pond snail</name>
    <name type="synonym">Helix stagnalis</name>
    <dbReference type="NCBI Taxonomy" id="6523"/>
    <lineage>
        <taxon>Eukaryota</taxon>
        <taxon>Metazoa</taxon>
        <taxon>Spiralia</taxon>
        <taxon>Lophotrochozoa</taxon>
        <taxon>Mollusca</taxon>
        <taxon>Gastropoda</taxon>
        <taxon>Heterobranchia</taxon>
        <taxon>Euthyneura</taxon>
        <taxon>Panpulmonata</taxon>
        <taxon>Hygrophila</taxon>
        <taxon>Lymnaeoidea</taxon>
        <taxon>Lymnaeidae</taxon>
        <taxon>Lymnaea</taxon>
    </lineage>
</organism>
<evidence type="ECO:0000256" key="2">
    <source>
        <dbReference type="ARBA" id="ARBA00010337"/>
    </source>
</evidence>
<evidence type="ECO:0000256" key="6">
    <source>
        <dbReference type="ARBA" id="ARBA00071901"/>
    </source>
</evidence>
<accession>A0AAV2H4C8</accession>
<gene>
    <name evidence="13" type="ORF">GSLYS_00001266001</name>
</gene>
<feature type="domain" description="Gamma tubulin complex component C-terminal" evidence="10">
    <location>
        <begin position="1419"/>
        <end position="1680"/>
    </location>
</feature>
<protein>
    <recommendedName>
        <fullName evidence="6">Gamma-tubulin complex component 6</fullName>
    </recommendedName>
</protein>
<evidence type="ECO:0000259" key="12">
    <source>
        <dbReference type="Pfam" id="PF19340"/>
    </source>
</evidence>
<evidence type="ECO:0000259" key="11">
    <source>
        <dbReference type="Pfam" id="PF17681"/>
    </source>
</evidence>
<evidence type="ECO:0000256" key="5">
    <source>
        <dbReference type="ARBA" id="ARBA00023212"/>
    </source>
</evidence>
<dbReference type="Gene3D" id="1.20.120.1900">
    <property type="entry name" value="Gamma-tubulin complex, C-terminal domain"/>
    <property type="match status" value="1"/>
</dbReference>
<evidence type="ECO:0000256" key="8">
    <source>
        <dbReference type="SAM" id="Coils"/>
    </source>
</evidence>
<keyword evidence="4" id="KW-0493">Microtubule</keyword>
<evidence type="ECO:0000256" key="3">
    <source>
        <dbReference type="ARBA" id="ARBA00022490"/>
    </source>
</evidence>
<evidence type="ECO:0000256" key="4">
    <source>
        <dbReference type="ARBA" id="ARBA00022701"/>
    </source>
</evidence>
<feature type="compositionally biased region" description="Basic and acidic residues" evidence="9">
    <location>
        <begin position="1089"/>
        <end position="1099"/>
    </location>
</feature>
<keyword evidence="8" id="KW-0175">Coiled coil</keyword>
<evidence type="ECO:0000313" key="13">
    <source>
        <dbReference type="EMBL" id="CAL1527089.1"/>
    </source>
</evidence>
<dbReference type="GO" id="GO:0005813">
    <property type="term" value="C:centrosome"/>
    <property type="evidence" value="ECO:0007669"/>
    <property type="project" value="UniProtKB-SubCell"/>
</dbReference>
<dbReference type="GO" id="GO:0007020">
    <property type="term" value="P:microtubule nucleation"/>
    <property type="evidence" value="ECO:0007669"/>
    <property type="project" value="InterPro"/>
</dbReference>
<dbReference type="InterPro" id="IPR041470">
    <property type="entry name" value="GCP_N"/>
</dbReference>
<comment type="subcellular location">
    <subcellularLocation>
        <location evidence="1">Cytoplasm</location>
        <location evidence="1">Cytoskeleton</location>
        <location evidence="1">Microtubule organizing center</location>
        <location evidence="1">Centrosome</location>
    </subcellularLocation>
</comment>
<dbReference type="GO" id="GO:0051011">
    <property type="term" value="F:microtubule minus-end binding"/>
    <property type="evidence" value="ECO:0007669"/>
    <property type="project" value="TreeGrafter"/>
</dbReference>
<feature type="coiled-coil region" evidence="8">
    <location>
        <begin position="728"/>
        <end position="762"/>
    </location>
</feature>
<evidence type="ECO:0000313" key="14">
    <source>
        <dbReference type="Proteomes" id="UP001497497"/>
    </source>
</evidence>
<keyword evidence="3" id="KW-0963">Cytoplasm</keyword>
<feature type="coiled-coil region" evidence="8">
    <location>
        <begin position="669"/>
        <end position="700"/>
    </location>
</feature>
<dbReference type="GO" id="GO:0000278">
    <property type="term" value="P:mitotic cell cycle"/>
    <property type="evidence" value="ECO:0007669"/>
    <property type="project" value="TreeGrafter"/>
</dbReference>
<dbReference type="GO" id="GO:0000922">
    <property type="term" value="C:spindle pole"/>
    <property type="evidence" value="ECO:0007669"/>
    <property type="project" value="InterPro"/>
</dbReference>
<dbReference type="PANTHER" id="PTHR19302">
    <property type="entry name" value="GAMMA TUBULIN COMPLEX PROTEIN"/>
    <property type="match status" value="1"/>
</dbReference>
<reference evidence="13 14" key="1">
    <citation type="submission" date="2024-04" db="EMBL/GenBank/DDBJ databases">
        <authorList>
            <consortium name="Genoscope - CEA"/>
            <person name="William W."/>
        </authorList>
    </citation>
    <scope>NUCLEOTIDE SEQUENCE [LARGE SCALE GENOMIC DNA]</scope>
</reference>
<dbReference type="EMBL" id="CAXITT010000012">
    <property type="protein sequence ID" value="CAL1527089.1"/>
    <property type="molecule type" value="Genomic_DNA"/>
</dbReference>
<feature type="region of interest" description="Disordered" evidence="9">
    <location>
        <begin position="903"/>
        <end position="969"/>
    </location>
</feature>
<evidence type="ECO:0000256" key="9">
    <source>
        <dbReference type="SAM" id="MobiDB-lite"/>
    </source>
</evidence>
<dbReference type="InterPro" id="IPR040457">
    <property type="entry name" value="GCP_C"/>
</dbReference>
<proteinExistence type="inferred from homology"/>
<feature type="compositionally biased region" description="Basic and acidic residues" evidence="9">
    <location>
        <begin position="925"/>
        <end position="945"/>
    </location>
</feature>
<dbReference type="Pfam" id="PF17681">
    <property type="entry name" value="GCP_N_terminal"/>
    <property type="match status" value="1"/>
</dbReference>
<dbReference type="GO" id="GO:0000930">
    <property type="term" value="C:gamma-tubulin complex"/>
    <property type="evidence" value="ECO:0007669"/>
    <property type="project" value="TreeGrafter"/>
</dbReference>
<dbReference type="GO" id="GO:0031122">
    <property type="term" value="P:cytoplasmic microtubule organization"/>
    <property type="evidence" value="ECO:0007669"/>
    <property type="project" value="TreeGrafter"/>
</dbReference>
<dbReference type="GO" id="GO:0005874">
    <property type="term" value="C:microtubule"/>
    <property type="evidence" value="ECO:0007669"/>
    <property type="project" value="UniProtKB-KW"/>
</dbReference>
<feature type="compositionally biased region" description="Basic and acidic residues" evidence="9">
    <location>
        <begin position="1043"/>
        <end position="1052"/>
    </location>
</feature>
<evidence type="ECO:0000259" key="10">
    <source>
        <dbReference type="Pfam" id="PF04130"/>
    </source>
</evidence>
<keyword evidence="14" id="KW-1185">Reference proteome</keyword>
<dbReference type="PANTHER" id="PTHR19302:SF70">
    <property type="entry name" value="GAMMA-TUBULIN COMPLEX COMPONENT 6"/>
    <property type="match status" value="1"/>
</dbReference>
<dbReference type="InterPro" id="IPR042241">
    <property type="entry name" value="GCP_C_sf"/>
</dbReference>
<dbReference type="GO" id="GO:0051321">
    <property type="term" value="P:meiotic cell cycle"/>
    <property type="evidence" value="ECO:0007669"/>
    <property type="project" value="TreeGrafter"/>
</dbReference>
<dbReference type="Pfam" id="PF19340">
    <property type="entry name" value="GCP6_N"/>
    <property type="match status" value="1"/>
</dbReference>
<feature type="region of interest" description="Disordered" evidence="9">
    <location>
        <begin position="263"/>
        <end position="284"/>
    </location>
</feature>
<comment type="caution">
    <text evidence="13">The sequence shown here is derived from an EMBL/GenBank/DDBJ whole genome shotgun (WGS) entry which is preliminary data.</text>
</comment>
<keyword evidence="5" id="KW-0206">Cytoskeleton</keyword>
<sequence length="1685" mass="192822">MSETSVLTLFDCLCSYHLGPTQRAYRSQPTLSRTEAQKKLKRRVFDTLFTFLKDKSLKVDKENGPYCNVMKQILIEIFKLRTERKYEDADRLEELFNRLYKGDNNTDIQLYLRFIVALKNSGDIPPKHPTEDVFHFPLVERNKKQATIVPSAPLCYGDLKFSRIFSLHYMQYPSEIFSRTFAEPIRDDEKALSYKFELPPGKGIGPDCLFSMKFHIGDTHESTTHDSMFGGLIEGRLKSLDTMLQLPDLPAVPQFRIPEFHCKNSSSSSTESSETSGLGSGSASMTSSVITLVDQASSDDSIWETALTAPRSNHYTWEWIGYQPGPTERPHLTEAGPGVFDILIQLRQRVSTIVAPDIAPVQMVAVETDFLVKHIVLMLFGVPSELFPFNNDTVSFEIIDGLHVPGTSPEMLHNFLSEFRDCGTFYARLTQFSQAPVLDSFYTGGLVFQAFAGAIRKVLSYFSAELLSIPHNLLLLQLKVHLYKAMQQIRYLAQLCFCHDKPPSPVPYSNFPTGMKLLSYLFEEAQTASSSPHYSMLLSIVQTTWAPFMMFIRDWVFHGVLRDMYDEFMIQVDLSCLESRDERYWNKAYTLKLNEGNSQGIPQFLTDIISDIVTCGKAINLLRICNPQHFLCKVSESDIPPVTITYSKVYLKDSERYCNIYVGRMRQIARQVTEDRQEVLKRIEREKLELQKTARVTADKEIARLQGIIDERKRKADAKKRIEFDRLKKQMMDDLERRSNKVQEQKEEDRKYMARINKEEDAMTQQEIETEMKARDELVAYYTELGEEAMRRERLALWRIRRAQLGHARYLFLEADAERWKKEWESPRDQDITDGRLSPSLPRWAERASDRNAPIEILDSEEFTLPKWAVRDSPALIVTEEVNTLEIDIEALLPAWAKKNANQPGSETLVVGDEDVSEGEGENDDGFKIEKQSELSVTSDKEHLQTEGTQENAVESDVSKGPHDNVIEDSNGTHDNFILDSNGLHDKMVQHNTEINKDSSKTAVIGNNEENSKNSKISSGVPGLTEGEETVPKACTHAVEGQHVTKESEGSPKTKPHIKMMKGVGSLKETEESTAKKHIKTSGVMSASKESDPKSTEHKSHIKFRQGRQVNDESSDQRQMIPKRQRAQNAQSGTETESKVWVIKKPSMFGHVSQLSNTSYVLTVPKLRRQSERHASMESSYKDFSIKPQVRMNKNMSASKESEDSPKSFKHRPHIRVLAHRNASIESQQVDENDLKRKRFLSRNAKGHSSDSTVQRLLYGDSHKLNSVTEDETDGGLDKITLRPSPPYQAEMYQVEFPDFDQEPSLDLMHNIHVVDLGKDLVDAVVVSEEEVDAYKYTPLSVLLTRSMAAPIRVQIFVTGIQRIAYYTFDLISREVFPTLRLYFCSPAPGSKYSVYTKIILSSVQLATNPLPQEILNPVFLNGALNKAIRSSIHSDDALTKNLSFALKSMPSVLMPNAPNSLKCLQLKYNVSWPLSVILTDSCMEKYYNIFNFLLQIKRVVWVLKDIWHRLKRDALIHMAGNSSQFRQLQLHRQEMEHFVKIMQGYITNQVIHVSWQEFKTDLTQQIAGLDQLCELHERYVDRAISRCLLEKKAEKVMKIIQDIFCLILKFRSQLVSAPWQRNEKQGEVTHAEFDQMLNTYQSFHVYSFFLFKVVSRLSQKGYQPHLQELLLQLNFNGYYTSAGS</sequence>